<keyword evidence="2" id="KW-1185">Reference proteome</keyword>
<dbReference type="InterPro" id="IPR004843">
    <property type="entry name" value="Calcineurin-like_PHP"/>
</dbReference>
<dbReference type="GO" id="GO:0030145">
    <property type="term" value="F:manganese ion binding"/>
    <property type="evidence" value="ECO:0007669"/>
    <property type="project" value="TreeGrafter"/>
</dbReference>
<dbReference type="STRING" id="561061.SAMN05660862_3070"/>
<dbReference type="GO" id="GO:0008663">
    <property type="term" value="F:2',3'-cyclic-nucleotide 2'-phosphodiesterase activity"/>
    <property type="evidence" value="ECO:0007669"/>
    <property type="project" value="TreeGrafter"/>
</dbReference>
<dbReference type="InterPro" id="IPR029052">
    <property type="entry name" value="Metallo-depent_PP-like"/>
</dbReference>
<gene>
    <name evidence="1" type="ORF">SAMN05660862_3070</name>
</gene>
<dbReference type="EMBL" id="FXAU01000006">
    <property type="protein sequence ID" value="SMG43242.1"/>
    <property type="molecule type" value="Genomic_DNA"/>
</dbReference>
<dbReference type="RefSeq" id="WP_085473784.1">
    <property type="nucleotide sequence ID" value="NZ_CP038029.1"/>
</dbReference>
<proteinExistence type="predicted"/>
<dbReference type="SUPFAM" id="SSF56300">
    <property type="entry name" value="Metallo-dependent phosphatases"/>
    <property type="match status" value="1"/>
</dbReference>
<dbReference type="Proteomes" id="UP000192980">
    <property type="component" value="Unassembled WGS sequence"/>
</dbReference>
<dbReference type="GO" id="GO:0047631">
    <property type="term" value="F:ADP-ribose diphosphatase activity"/>
    <property type="evidence" value="ECO:0007669"/>
    <property type="project" value="TreeGrafter"/>
</dbReference>
<dbReference type="Pfam" id="PF00149">
    <property type="entry name" value="Metallophos"/>
    <property type="match status" value="1"/>
</dbReference>
<dbReference type="Gene3D" id="3.60.21.10">
    <property type="match status" value="1"/>
</dbReference>
<evidence type="ECO:0000313" key="2">
    <source>
        <dbReference type="Proteomes" id="UP000192980"/>
    </source>
</evidence>
<dbReference type="PANTHER" id="PTHR16509">
    <property type="match status" value="1"/>
</dbReference>
<dbReference type="PROSITE" id="PS51257">
    <property type="entry name" value="PROKAR_LIPOPROTEIN"/>
    <property type="match status" value="1"/>
</dbReference>
<accession>A0A1X7KPD6</accession>
<protein>
    <submittedName>
        <fullName evidence="1">Calcineurin-like phosphoesterase</fullName>
    </submittedName>
</protein>
<evidence type="ECO:0000313" key="1">
    <source>
        <dbReference type="EMBL" id="SMG43242.1"/>
    </source>
</evidence>
<dbReference type="PANTHER" id="PTHR16509:SF8">
    <property type="entry name" value="MANGANESE-DEPENDENT ADP-RIBOSE_CDP-ALCOHOL DIPHOSPHATASE"/>
    <property type="match status" value="1"/>
</dbReference>
<organism evidence="1 2">
    <name type="scientific">Sphingobacterium psychroaquaticum</name>
    <dbReference type="NCBI Taxonomy" id="561061"/>
    <lineage>
        <taxon>Bacteria</taxon>
        <taxon>Pseudomonadati</taxon>
        <taxon>Bacteroidota</taxon>
        <taxon>Sphingobacteriia</taxon>
        <taxon>Sphingobacteriales</taxon>
        <taxon>Sphingobacteriaceae</taxon>
        <taxon>Sphingobacterium</taxon>
    </lineage>
</organism>
<sequence>MINNNRIKQVICGLLLTLGCITASAQPNSKLCLRVGLIADPQYANKDDHGLRLYRNSLEKANEAVATLNKQNVNLTMVVGDLVDQGTKDLKPILTNLAKLDSASYNLLGNHDFVEVTDKRNLYQAFNMPAPYYTVDKNNWKFILLNTNELSNYAAEEGSSEFTAWENLRDSLKSAGRKNAAPWNGGIGAVQIQWLKNQLNEAQQTGQKVIIFTHHPLLPENGLETLNNREILSIIQQYPNVKAVISGHHHEGNFAVFEGVPLITLEGMVETKENAFGVMDIYEDYIEIKGYGRLKNRELKF</sequence>
<dbReference type="AlphaFoldDB" id="A0A1X7KPD6"/>
<reference evidence="1 2" key="1">
    <citation type="submission" date="2017-04" db="EMBL/GenBank/DDBJ databases">
        <authorList>
            <person name="Afonso C.L."/>
            <person name="Miller P.J."/>
            <person name="Scott M.A."/>
            <person name="Spackman E."/>
            <person name="Goraichik I."/>
            <person name="Dimitrov K.M."/>
            <person name="Suarez D.L."/>
            <person name="Swayne D.E."/>
        </authorList>
    </citation>
    <scope>NUCLEOTIDE SEQUENCE [LARGE SCALE GENOMIC DNA]</scope>
    <source>
        <strain evidence="1 2">DSM 22418</strain>
    </source>
</reference>
<dbReference type="GO" id="GO:0047734">
    <property type="term" value="F:CDP-glycerol diphosphatase activity"/>
    <property type="evidence" value="ECO:0007669"/>
    <property type="project" value="TreeGrafter"/>
</dbReference>
<name>A0A1X7KPD6_9SPHI</name>
<dbReference type="OrthoDB" id="9791866at2"/>